<keyword evidence="3" id="KW-1185">Reference proteome</keyword>
<dbReference type="Proteomes" id="UP001189429">
    <property type="component" value="Unassembled WGS sequence"/>
</dbReference>
<comment type="caution">
    <text evidence="2">The sequence shown here is derived from an EMBL/GenBank/DDBJ whole genome shotgun (WGS) entry which is preliminary data.</text>
</comment>
<organism evidence="2 3">
    <name type="scientific">Prorocentrum cordatum</name>
    <dbReference type="NCBI Taxonomy" id="2364126"/>
    <lineage>
        <taxon>Eukaryota</taxon>
        <taxon>Sar</taxon>
        <taxon>Alveolata</taxon>
        <taxon>Dinophyceae</taxon>
        <taxon>Prorocentrales</taxon>
        <taxon>Prorocentraceae</taxon>
        <taxon>Prorocentrum</taxon>
    </lineage>
</organism>
<sequence>FGLVSVYGFDTEGLAARQLELYKAIGSHVVLECLSYVVGGDFNLEPPELRDTGWSWLGVKQVQRCGDSEFSPHFVVELEFYPALCRLQALGDFGRARRFLEWGEKALRSQDASEVRRLLSKAYQIWANETEGELCQRLEEELPCRGSRGKDPQVCWKAILQKDVKARRCPELRAMRWFCSRFRAAAQLLPAVWAGQASTFTRRTVGELLAGVLQSEWVPGQLSHQDNISLLQDIRDSLK</sequence>
<evidence type="ECO:0000313" key="1">
    <source>
        <dbReference type="EMBL" id="CAK0827190.1"/>
    </source>
</evidence>
<feature type="non-terminal residue" evidence="2">
    <location>
        <position position="239"/>
    </location>
</feature>
<proteinExistence type="predicted"/>
<gene>
    <name evidence="1" type="ORF">PCOR1329_LOCUS26790</name>
    <name evidence="2" type="ORF">PCOR1329_LOCUS82256</name>
</gene>
<name>A0ABN9Y3R1_9DINO</name>
<evidence type="ECO:0000313" key="3">
    <source>
        <dbReference type="Proteomes" id="UP001189429"/>
    </source>
</evidence>
<accession>A0ABN9Y3R1</accession>
<evidence type="ECO:0000313" key="2">
    <source>
        <dbReference type="EMBL" id="CAK0907144.1"/>
    </source>
</evidence>
<dbReference type="EMBL" id="CAUYUJ010009586">
    <property type="protein sequence ID" value="CAK0827190.1"/>
    <property type="molecule type" value="Genomic_DNA"/>
</dbReference>
<feature type="non-terminal residue" evidence="2">
    <location>
        <position position="1"/>
    </location>
</feature>
<protein>
    <submittedName>
        <fullName evidence="2">Uncharacterized protein</fullName>
    </submittedName>
</protein>
<reference evidence="2" key="1">
    <citation type="submission" date="2023-10" db="EMBL/GenBank/DDBJ databases">
        <authorList>
            <person name="Chen Y."/>
            <person name="Shah S."/>
            <person name="Dougan E. K."/>
            <person name="Thang M."/>
            <person name="Chan C."/>
        </authorList>
    </citation>
    <scope>NUCLEOTIDE SEQUENCE [LARGE SCALE GENOMIC DNA]</scope>
</reference>
<dbReference type="EMBL" id="CAUYUJ010021814">
    <property type="protein sequence ID" value="CAK0907144.1"/>
    <property type="molecule type" value="Genomic_DNA"/>
</dbReference>